<feature type="region of interest" description="Disordered" evidence="1">
    <location>
        <begin position="1"/>
        <end position="24"/>
    </location>
</feature>
<evidence type="ECO:0000313" key="2">
    <source>
        <dbReference type="EMBL" id="MFC0205120.1"/>
    </source>
</evidence>
<reference evidence="2 3" key="1">
    <citation type="submission" date="2024-09" db="EMBL/GenBank/DDBJ databases">
        <authorList>
            <person name="Sun Q."/>
            <person name="Mori K."/>
        </authorList>
    </citation>
    <scope>NUCLEOTIDE SEQUENCE [LARGE SCALE GENOMIC DNA]</scope>
    <source>
        <strain evidence="2 3">CCM 7706</strain>
    </source>
</reference>
<gene>
    <name evidence="2" type="ORF">ACFFJC_12675</name>
</gene>
<evidence type="ECO:0000256" key="1">
    <source>
        <dbReference type="SAM" id="MobiDB-lite"/>
    </source>
</evidence>
<proteinExistence type="predicted"/>
<evidence type="ECO:0008006" key="4">
    <source>
        <dbReference type="Google" id="ProtNLM"/>
    </source>
</evidence>
<dbReference type="EMBL" id="JBHLWK010000015">
    <property type="protein sequence ID" value="MFC0205120.1"/>
    <property type="molecule type" value="Genomic_DNA"/>
</dbReference>
<dbReference type="SUPFAM" id="SSF141371">
    <property type="entry name" value="PilZ domain-like"/>
    <property type="match status" value="1"/>
</dbReference>
<comment type="caution">
    <text evidence="2">The sequence shown here is derived from an EMBL/GenBank/DDBJ whole genome shotgun (WGS) entry which is preliminary data.</text>
</comment>
<accession>A0ABV6CWM0</accession>
<dbReference type="RefSeq" id="WP_379487854.1">
    <property type="nucleotide sequence ID" value="NZ_JBHLWK010000015.1"/>
</dbReference>
<protein>
    <recommendedName>
        <fullName evidence="4">PilZ domain-containing protein</fullName>
    </recommendedName>
</protein>
<dbReference type="Proteomes" id="UP001589798">
    <property type="component" value="Unassembled WGS sequence"/>
</dbReference>
<organism evidence="2 3">
    <name type="scientific">Novosphingobium soli</name>
    <dbReference type="NCBI Taxonomy" id="574956"/>
    <lineage>
        <taxon>Bacteria</taxon>
        <taxon>Pseudomonadati</taxon>
        <taxon>Pseudomonadota</taxon>
        <taxon>Alphaproteobacteria</taxon>
        <taxon>Sphingomonadales</taxon>
        <taxon>Sphingomonadaceae</taxon>
        <taxon>Novosphingobium</taxon>
    </lineage>
</organism>
<sequence length="121" mass="12982">MPEAVPDRQTTTPGAEPRRGHPRTRVEMLAHFRRDLTSTTVVLKDLTPDGARVEGVGALCVDEVVTLALPACRPCLAFVVWANAHCAGLQFLEPLAPALFADIVAKYGLGDEEGAPPLRIV</sequence>
<evidence type="ECO:0000313" key="3">
    <source>
        <dbReference type="Proteomes" id="UP001589798"/>
    </source>
</evidence>
<name>A0ABV6CWM0_9SPHN</name>
<keyword evidence="3" id="KW-1185">Reference proteome</keyword>